<dbReference type="STRING" id="558152.IQ37_13355"/>
<dbReference type="RefSeq" id="WP_034685851.1">
    <property type="nucleotide sequence ID" value="NZ_CP023049.2"/>
</dbReference>
<keyword evidence="2" id="KW-1185">Reference proteome</keyword>
<dbReference type="AlphaFoldDB" id="A0A086B621"/>
<organism evidence="1 2">
    <name type="scientific">Chryseobacterium piperi</name>
    <dbReference type="NCBI Taxonomy" id="558152"/>
    <lineage>
        <taxon>Bacteria</taxon>
        <taxon>Pseudomonadati</taxon>
        <taxon>Bacteroidota</taxon>
        <taxon>Flavobacteriia</taxon>
        <taxon>Flavobacteriales</taxon>
        <taxon>Weeksellaceae</taxon>
        <taxon>Chryseobacterium group</taxon>
        <taxon>Chryseobacterium</taxon>
    </lineage>
</organism>
<evidence type="ECO:0000313" key="1">
    <source>
        <dbReference type="EMBL" id="KFF24385.1"/>
    </source>
</evidence>
<name>A0A086B621_9FLAO</name>
<protein>
    <submittedName>
        <fullName evidence="1">Uncharacterized protein</fullName>
    </submittedName>
</protein>
<sequence length="140" mass="15938">MSNSNPIKTKDNGEYPEFIIPNKFKTKSLYITTKTELIKDGWELDLIHAFNIDGKTQDFTPTPDIERYKIGKGEDLNNKKFALVSIASRIRNGGENGPSKVKYTLKFEAGNELIDEEFIITSTEINPATFYTKITLKLEQ</sequence>
<proteinExistence type="predicted"/>
<dbReference type="KEGG" id="cpip:CJF12_09350"/>
<comment type="caution">
    <text evidence="1">The sequence shown here is derived from an EMBL/GenBank/DDBJ whole genome shotgun (WGS) entry which is preliminary data.</text>
</comment>
<dbReference type="Proteomes" id="UP000028709">
    <property type="component" value="Unassembled WGS sequence"/>
</dbReference>
<evidence type="ECO:0000313" key="2">
    <source>
        <dbReference type="Proteomes" id="UP000028709"/>
    </source>
</evidence>
<dbReference type="EMBL" id="JPRJ01000026">
    <property type="protein sequence ID" value="KFF24385.1"/>
    <property type="molecule type" value="Genomic_DNA"/>
</dbReference>
<accession>A0A086B621</accession>
<reference evidence="1 2" key="1">
    <citation type="submission" date="2014-07" db="EMBL/GenBank/DDBJ databases">
        <title>Genome of Chryseobacterium piperi CTM.</title>
        <authorList>
            <person name="Pipes S.E."/>
            <person name="Stropko S.J."/>
            <person name="Newman J.D."/>
        </authorList>
    </citation>
    <scope>NUCLEOTIDE SEQUENCE [LARGE SCALE GENOMIC DNA]</scope>
    <source>
        <strain evidence="1 2">CTM</strain>
    </source>
</reference>
<gene>
    <name evidence="1" type="ORF">IQ37_13355</name>
</gene>